<dbReference type="PANTHER" id="PTHR33064:SF37">
    <property type="entry name" value="RIBONUCLEASE H"/>
    <property type="match status" value="1"/>
</dbReference>
<feature type="domain" description="Reverse transcriptase" evidence="11">
    <location>
        <begin position="236"/>
        <end position="420"/>
    </location>
</feature>
<accession>G4WV11</accession>
<evidence type="ECO:0000256" key="5">
    <source>
        <dbReference type="ARBA" id="ARBA00022722"/>
    </source>
</evidence>
<dbReference type="InterPro" id="IPR043128">
    <property type="entry name" value="Rev_trsase/Diguanyl_cyclase"/>
</dbReference>
<keyword evidence="9 12" id="KW-0695">RNA-directed DNA polymerase</keyword>
<dbReference type="SUPFAM" id="SSF50630">
    <property type="entry name" value="Acid proteases"/>
    <property type="match status" value="1"/>
</dbReference>
<organism evidence="12">
    <name type="scientific">Blueberry red ringspot virus</name>
    <dbReference type="NCBI Taxonomy" id="172220"/>
    <lineage>
        <taxon>Viruses</taxon>
        <taxon>Riboviria</taxon>
        <taxon>Pararnavirae</taxon>
        <taxon>Artverviricota</taxon>
        <taxon>Revtraviricetes</taxon>
        <taxon>Ortervirales</taxon>
        <taxon>Caulimoviridae</taxon>
        <taxon>Soymovirus</taxon>
        <taxon>Soymovirus maculavaccinii</taxon>
    </lineage>
</organism>
<dbReference type="PROSITE" id="PS50878">
    <property type="entry name" value="RT_POL"/>
    <property type="match status" value="1"/>
</dbReference>
<sequence length="680" mass="79681">MKYQKKNYGIYKLMTSQKKKIVQMNQNNTFIKITISQKTILAYIDTGASLCLLPEYNLPKLLWKELKKPITIRVADKRELQITKVALMITIIIEKRKFLVPTIYQFDSGVPMIIGNNFLRLYYPFCQYLSYITLRCPKMINQKQEVIKIPIHHSSQLIKAKLLNLVTNLEEQLLMDQVNKILQERFSLDLLGEKNKNKELIEIKLKDPNAEIFVPNNIPYTQRDIEEFKEDMEDLLNKGLIRPSKSPHSAPAFYVENHSEIKRAKRRIVINYKAMNEATIGTPKTLPRSDYIMNRLKGKIWFSTLDVKSAYWQLRLTEESKPLTAFSYPPQKHYEWNVSPMGLKQAPGIFQEFMNRSLHNLEHICLVYVDDIIIFSEKSKSDHLTKVLQVLKRCENEGIILSQPKAKIAQKEIDFFGLHISEGEIILQPHILEKLVLFPDEIENRKQLQRFLGNLNYISEKGFIRDFAKYRKELQKKVSEKVPWKWTSYDTTQVQALKALCQRLPKLYNAKESDLLIIATDASNGHWGAVMTAVTPVHINNYGISLEDLFPKEQHTAQALSSQYQFFGTKDFVQKELLTKYASGTFTDTEKRYPIHELETLAVLQTFRKWKVDLLTKPFILKTDSKYVTGFLRYKIKANYNQGRLIRWQLELSQFNYRTFYIKGSENYGPDTLTREWKEL</sequence>
<dbReference type="InterPro" id="IPR043502">
    <property type="entry name" value="DNA/RNA_pol_sf"/>
</dbReference>
<dbReference type="CDD" id="cd01647">
    <property type="entry name" value="RT_LTR"/>
    <property type="match status" value="1"/>
</dbReference>
<dbReference type="MEROPS" id="A03.001"/>
<evidence type="ECO:0000256" key="10">
    <source>
        <dbReference type="ARBA" id="ARBA00025678"/>
    </source>
</evidence>
<proteinExistence type="predicted"/>
<evidence type="ECO:0000256" key="4">
    <source>
        <dbReference type="ARBA" id="ARBA00022695"/>
    </source>
</evidence>
<keyword evidence="5" id="KW-0540">Nuclease</keyword>
<evidence type="ECO:0000256" key="7">
    <source>
        <dbReference type="ARBA" id="ARBA00022759"/>
    </source>
</evidence>
<dbReference type="GO" id="GO:0006508">
    <property type="term" value="P:proteolysis"/>
    <property type="evidence" value="ECO:0007669"/>
    <property type="project" value="UniProtKB-KW"/>
</dbReference>
<dbReference type="GO" id="GO:0004190">
    <property type="term" value="F:aspartic-type endopeptidase activity"/>
    <property type="evidence" value="ECO:0007669"/>
    <property type="project" value="UniProtKB-KW"/>
</dbReference>
<dbReference type="InterPro" id="IPR051320">
    <property type="entry name" value="Viral_Replic_Matur_Polypro"/>
</dbReference>
<dbReference type="Gene3D" id="3.10.10.10">
    <property type="entry name" value="HIV Type 1 Reverse Transcriptase, subunit A, domain 1"/>
    <property type="match status" value="1"/>
</dbReference>
<dbReference type="InterPro" id="IPR021109">
    <property type="entry name" value="Peptidase_aspartic_dom_sf"/>
</dbReference>
<keyword evidence="3" id="KW-0808">Transferase</keyword>
<reference evidence="12" key="1">
    <citation type="journal article" date="2011" name="Arch. Virol.">
        <title>Complete genome sequences of blueberry red ringspot virus (Caulimoviridae) isolates from the Czech Republic and Slovenia.</title>
        <authorList>
            <person name="Petrzik K."/>
            <person name="Pribylova J."/>
            <person name="Plesko I.M."/>
            <person name="Spak J."/>
        </authorList>
    </citation>
    <scope>NUCLEOTIDE SEQUENCE</scope>
    <source>
        <strain evidence="12">Coville 546</strain>
    </source>
</reference>
<dbReference type="InterPro" id="IPR041373">
    <property type="entry name" value="RT_RNaseH"/>
</dbReference>
<dbReference type="InterPro" id="IPR000477">
    <property type="entry name" value="RT_dom"/>
</dbReference>
<dbReference type="Pfam" id="PF02160">
    <property type="entry name" value="Peptidase_A3"/>
    <property type="match status" value="1"/>
</dbReference>
<dbReference type="Pfam" id="PF17917">
    <property type="entry name" value="RT_RNaseH"/>
    <property type="match status" value="1"/>
</dbReference>
<protein>
    <recommendedName>
        <fullName evidence="1">RNA-directed DNA polymerase</fullName>
        <ecNumber evidence="1">2.7.7.49</ecNumber>
    </recommendedName>
</protein>
<dbReference type="Gene3D" id="2.40.70.10">
    <property type="entry name" value="Acid Proteases"/>
    <property type="match status" value="1"/>
</dbReference>
<evidence type="ECO:0000256" key="3">
    <source>
        <dbReference type="ARBA" id="ARBA00022679"/>
    </source>
</evidence>
<dbReference type="Pfam" id="PF00078">
    <property type="entry name" value="RVT_1"/>
    <property type="match status" value="1"/>
</dbReference>
<dbReference type="CDD" id="cd00303">
    <property type="entry name" value="retropepsin_like"/>
    <property type="match status" value="1"/>
</dbReference>
<dbReference type="InterPro" id="IPR000588">
    <property type="entry name" value="Pept_A3A"/>
</dbReference>
<evidence type="ECO:0000259" key="11">
    <source>
        <dbReference type="PROSITE" id="PS50878"/>
    </source>
</evidence>
<evidence type="ECO:0000313" key="12">
    <source>
        <dbReference type="EMBL" id="AEE01492.1"/>
    </source>
</evidence>
<keyword evidence="8" id="KW-0378">Hydrolase</keyword>
<dbReference type="SUPFAM" id="SSF56672">
    <property type="entry name" value="DNA/RNA polymerases"/>
    <property type="match status" value="1"/>
</dbReference>
<evidence type="ECO:0000256" key="2">
    <source>
        <dbReference type="ARBA" id="ARBA00022670"/>
    </source>
</evidence>
<dbReference type="EMBL" id="JF421559">
    <property type="protein sequence ID" value="AEE01492.1"/>
    <property type="molecule type" value="Genomic_DNA"/>
</dbReference>
<dbReference type="PANTHER" id="PTHR33064">
    <property type="entry name" value="POL PROTEIN"/>
    <property type="match status" value="1"/>
</dbReference>
<evidence type="ECO:0000256" key="8">
    <source>
        <dbReference type="ARBA" id="ARBA00022801"/>
    </source>
</evidence>
<name>G4WV11_9VIRU</name>
<keyword evidence="7" id="KW-0255">Endonuclease</keyword>
<dbReference type="Gene3D" id="3.30.70.270">
    <property type="match status" value="2"/>
</dbReference>
<evidence type="ECO:0000256" key="9">
    <source>
        <dbReference type="ARBA" id="ARBA00022918"/>
    </source>
</evidence>
<evidence type="ECO:0000256" key="1">
    <source>
        <dbReference type="ARBA" id="ARBA00012493"/>
    </source>
</evidence>
<keyword evidence="4" id="KW-0548">Nucleotidyltransferase</keyword>
<comment type="function">
    <text evidence="10">Encodes for at least two polypeptides: protease (PR) and reverse transcriptase (RT). The protease processes the polyprotein in cis. Reverse transcriptase is multifunctional enzyme that converts the viral RNA genome into dsDNA in viral cytoplasmic capsids. This enzyme displays a DNA polymerase activity that can copy either DNA or RNA templates, and a ribonuclease H (RNase H) activity that cleaves the RNA strand of RNA-DNA heteroduplexes in a partially processive 3'- to 5'-endonucleasic mode. Neo-synthesized pregenomic RNA (pgRNA) are encapsidated, and reverse-transcribed inside the nucleocapsid. Partial (+)DNA is synthesized from the (-)DNA template and generates the relaxed circular DNA (RC-DNA) genome. After budding and infection, the RC-DNA migrates in the nucleus, and is converted into a plasmid-like covalently closed circular DNA (cccDNA).</text>
</comment>
<dbReference type="GO" id="GO:0004519">
    <property type="term" value="F:endonuclease activity"/>
    <property type="evidence" value="ECO:0007669"/>
    <property type="project" value="UniProtKB-KW"/>
</dbReference>
<keyword evidence="6" id="KW-0064">Aspartyl protease</keyword>
<dbReference type="EC" id="2.7.7.49" evidence="1"/>
<keyword evidence="2" id="KW-0645">Protease</keyword>
<evidence type="ECO:0000256" key="6">
    <source>
        <dbReference type="ARBA" id="ARBA00022750"/>
    </source>
</evidence>
<dbReference type="GO" id="GO:0003964">
    <property type="term" value="F:RNA-directed DNA polymerase activity"/>
    <property type="evidence" value="ECO:0007669"/>
    <property type="project" value="UniProtKB-KW"/>
</dbReference>
<dbReference type="PRINTS" id="PR00731">
    <property type="entry name" value="CAULIMOPTASE"/>
</dbReference>